<dbReference type="RefSeq" id="WP_376770269.1">
    <property type="nucleotide sequence ID" value="NZ_BAAALP010000063.1"/>
</dbReference>
<evidence type="ECO:0000313" key="2">
    <source>
        <dbReference type="Proteomes" id="UP000572680"/>
    </source>
</evidence>
<dbReference type="AlphaFoldDB" id="A0A7W3LRT4"/>
<reference evidence="1 2" key="1">
    <citation type="submission" date="2020-08" db="EMBL/GenBank/DDBJ databases">
        <title>Genomic Encyclopedia of Type Strains, Phase IV (KMG-IV): sequencing the most valuable type-strain genomes for metagenomic binning, comparative biology and taxonomic classification.</title>
        <authorList>
            <person name="Goeker M."/>
        </authorList>
    </citation>
    <scope>NUCLEOTIDE SEQUENCE [LARGE SCALE GENOMIC DNA]</scope>
    <source>
        <strain evidence="1 2">DSM 44197</strain>
    </source>
</reference>
<comment type="caution">
    <text evidence="1">The sequence shown here is derived from an EMBL/GenBank/DDBJ whole genome shotgun (WGS) entry which is preliminary data.</text>
</comment>
<keyword evidence="2" id="KW-1185">Reference proteome</keyword>
<organism evidence="1 2">
    <name type="scientific">Actinomadura namibiensis</name>
    <dbReference type="NCBI Taxonomy" id="182080"/>
    <lineage>
        <taxon>Bacteria</taxon>
        <taxon>Bacillati</taxon>
        <taxon>Actinomycetota</taxon>
        <taxon>Actinomycetes</taxon>
        <taxon>Streptosporangiales</taxon>
        <taxon>Thermomonosporaceae</taxon>
        <taxon>Actinomadura</taxon>
    </lineage>
</organism>
<proteinExistence type="predicted"/>
<dbReference type="EMBL" id="JACJIA010000006">
    <property type="protein sequence ID" value="MBA8953134.1"/>
    <property type="molecule type" value="Genomic_DNA"/>
</dbReference>
<sequence length="71" mass="8067">MGGGTDAKPFHRIGIQGFPFAPLLLTPDLDYFGMFHRVGERAPVEGLGFGTRVLDRFLDVRWPTTPPRRRR</sequence>
<name>A0A7W3LRT4_ACTNM</name>
<dbReference type="Gene3D" id="1.10.150.900">
    <property type="match status" value="1"/>
</dbReference>
<evidence type="ECO:0000313" key="1">
    <source>
        <dbReference type="EMBL" id="MBA8953134.1"/>
    </source>
</evidence>
<gene>
    <name evidence="1" type="ORF">HNR61_004784</name>
</gene>
<protein>
    <submittedName>
        <fullName evidence="1">Acetylornithine deacetylase/succinyl-diaminopimelate desuccinylase-like protein</fullName>
    </submittedName>
</protein>
<dbReference type="Proteomes" id="UP000572680">
    <property type="component" value="Unassembled WGS sequence"/>
</dbReference>
<accession>A0A7W3LRT4</accession>